<sequence length="77" mass="8512">MVEKIVDWENNFSSIVVDNTPNLWDGSVRERGLPGKACQPSLAGLDFLQLPPTSVFFGSSTFVFRFLFSSVLPPSAF</sequence>
<comment type="caution">
    <text evidence="1">The sequence shown here is derived from an EMBL/GenBank/DDBJ whole genome shotgun (WGS) entry which is preliminary data.</text>
</comment>
<accession>A0A6V7XCT2</accession>
<protein>
    <submittedName>
        <fullName evidence="1">Uncharacterized protein</fullName>
    </submittedName>
</protein>
<organism evidence="1 2">
    <name type="scientific">Meloidogyne enterolobii</name>
    <name type="common">Root-knot nematode worm</name>
    <name type="synonym">Meloidogyne mayaguensis</name>
    <dbReference type="NCBI Taxonomy" id="390850"/>
    <lineage>
        <taxon>Eukaryota</taxon>
        <taxon>Metazoa</taxon>
        <taxon>Ecdysozoa</taxon>
        <taxon>Nematoda</taxon>
        <taxon>Chromadorea</taxon>
        <taxon>Rhabditida</taxon>
        <taxon>Tylenchina</taxon>
        <taxon>Tylenchomorpha</taxon>
        <taxon>Tylenchoidea</taxon>
        <taxon>Meloidogynidae</taxon>
        <taxon>Meloidogyninae</taxon>
        <taxon>Meloidogyne</taxon>
    </lineage>
</organism>
<evidence type="ECO:0000313" key="1">
    <source>
        <dbReference type="EMBL" id="CAD2196757.1"/>
    </source>
</evidence>
<dbReference type="EMBL" id="CAJEWN010001355">
    <property type="protein sequence ID" value="CAD2196757.1"/>
    <property type="molecule type" value="Genomic_DNA"/>
</dbReference>
<gene>
    <name evidence="1" type="ORF">MENT_LOCUS49948</name>
</gene>
<dbReference type="AlphaFoldDB" id="A0A6V7XCT2"/>
<evidence type="ECO:0000313" key="2">
    <source>
        <dbReference type="Proteomes" id="UP000580250"/>
    </source>
</evidence>
<reference evidence="1 2" key="1">
    <citation type="submission" date="2020-08" db="EMBL/GenBank/DDBJ databases">
        <authorList>
            <person name="Koutsovoulos G."/>
            <person name="Danchin GJ E."/>
        </authorList>
    </citation>
    <scope>NUCLEOTIDE SEQUENCE [LARGE SCALE GENOMIC DNA]</scope>
</reference>
<name>A0A6V7XCT2_MELEN</name>
<dbReference type="Proteomes" id="UP000580250">
    <property type="component" value="Unassembled WGS sequence"/>
</dbReference>
<proteinExistence type="predicted"/>